<dbReference type="AlphaFoldDB" id="A0A916T9K2"/>
<reference evidence="1" key="2">
    <citation type="submission" date="2020-09" db="EMBL/GenBank/DDBJ databases">
        <authorList>
            <person name="Sun Q."/>
            <person name="Zhou Y."/>
        </authorList>
    </citation>
    <scope>NUCLEOTIDE SEQUENCE</scope>
    <source>
        <strain evidence="1">CGMCC 1.12827</strain>
    </source>
</reference>
<dbReference type="Proteomes" id="UP000621454">
    <property type="component" value="Unassembled WGS sequence"/>
</dbReference>
<evidence type="ECO:0000313" key="2">
    <source>
        <dbReference type="Proteomes" id="UP000621454"/>
    </source>
</evidence>
<protein>
    <submittedName>
        <fullName evidence="1">Uncharacterized protein</fullName>
    </submittedName>
</protein>
<dbReference type="EMBL" id="BMGC01000019">
    <property type="protein sequence ID" value="GGB36954.1"/>
    <property type="molecule type" value="Genomic_DNA"/>
</dbReference>
<proteinExistence type="predicted"/>
<accession>A0A916T9K2</accession>
<sequence length="166" mass="17767">MNLIDHLAGTPTASWRVLDNPLAYGFTVTGIPREWRQTVMASVTGNPGPAWVDVDTVRTSEARGDATSEVPPFASHATLIGWELADARLISVELVGMAAEMTEATPGWSRRASELKHYDHQAVSLPLGGELASPYGTLTSNVDSVVIPQTGDTLLLLQLAVTTTDR</sequence>
<name>A0A916T9K2_9ACTN</name>
<comment type="caution">
    <text evidence="1">The sequence shown here is derived from an EMBL/GenBank/DDBJ whole genome shotgun (WGS) entry which is preliminary data.</text>
</comment>
<dbReference type="RefSeq" id="WP_188587020.1">
    <property type="nucleotide sequence ID" value="NZ_BMGC01000019.1"/>
</dbReference>
<gene>
    <name evidence="1" type="ORF">GCM10011489_26020</name>
</gene>
<evidence type="ECO:0000313" key="1">
    <source>
        <dbReference type="EMBL" id="GGB36954.1"/>
    </source>
</evidence>
<keyword evidence="2" id="KW-1185">Reference proteome</keyword>
<organism evidence="1 2">
    <name type="scientific">Gordonia jinhuaensis</name>
    <dbReference type="NCBI Taxonomy" id="1517702"/>
    <lineage>
        <taxon>Bacteria</taxon>
        <taxon>Bacillati</taxon>
        <taxon>Actinomycetota</taxon>
        <taxon>Actinomycetes</taxon>
        <taxon>Mycobacteriales</taxon>
        <taxon>Gordoniaceae</taxon>
        <taxon>Gordonia</taxon>
    </lineage>
</organism>
<reference evidence="1" key="1">
    <citation type="journal article" date="2014" name="Int. J. Syst. Evol. Microbiol.">
        <title>Complete genome sequence of Corynebacterium casei LMG S-19264T (=DSM 44701T), isolated from a smear-ripened cheese.</title>
        <authorList>
            <consortium name="US DOE Joint Genome Institute (JGI-PGF)"/>
            <person name="Walter F."/>
            <person name="Albersmeier A."/>
            <person name="Kalinowski J."/>
            <person name="Ruckert C."/>
        </authorList>
    </citation>
    <scope>NUCLEOTIDE SEQUENCE</scope>
    <source>
        <strain evidence="1">CGMCC 1.12827</strain>
    </source>
</reference>